<evidence type="ECO:0000256" key="3">
    <source>
        <dbReference type="ARBA" id="ARBA00023163"/>
    </source>
</evidence>
<dbReference type="PROSITE" id="PS01124">
    <property type="entry name" value="HTH_ARAC_FAMILY_2"/>
    <property type="match status" value="1"/>
</dbReference>
<sequence length="289" mass="33278">MIVDKVKKHRLPTHFSQNSKLPIRVVSPAFGHLSEEAAKNYQPSQRLSYYFFLFVLKGSCQYRVDGEKITVEKNEMLFSLPNQFQDFPENLQGRDYYKLGFDDECLYRLPGKFPFLLNPLSQQKICFLPGAANRLQAIFKILTGLLRTTDSDPDLILAYLNSLLAEINSAYFRSQKWPRGEEIDKFIEFKVFVESNFTSQPSITTIAEELALGDDALYRIVKKHSGLSPKEFITQRLILEAMRRIHHQQSTSVKELAYELGFNDPGYFSRLFKKVTGKTVAAFYQDLSG</sequence>
<evidence type="ECO:0000256" key="2">
    <source>
        <dbReference type="ARBA" id="ARBA00023125"/>
    </source>
</evidence>
<keyword evidence="3" id="KW-0804">Transcription</keyword>
<dbReference type="AlphaFoldDB" id="A0A1H3WVE6"/>
<dbReference type="Pfam" id="PF12833">
    <property type="entry name" value="HTH_18"/>
    <property type="match status" value="1"/>
</dbReference>
<dbReference type="InterPro" id="IPR018060">
    <property type="entry name" value="HTH_AraC"/>
</dbReference>
<dbReference type="InterPro" id="IPR037923">
    <property type="entry name" value="HTH-like"/>
</dbReference>
<dbReference type="Gene3D" id="1.10.10.60">
    <property type="entry name" value="Homeodomain-like"/>
    <property type="match status" value="1"/>
</dbReference>
<dbReference type="GO" id="GO:0043565">
    <property type="term" value="F:sequence-specific DNA binding"/>
    <property type="evidence" value="ECO:0007669"/>
    <property type="project" value="InterPro"/>
</dbReference>
<gene>
    <name evidence="5" type="ORF">SAMN05660909_00048</name>
</gene>
<keyword evidence="6" id="KW-1185">Reference proteome</keyword>
<dbReference type="STRING" id="408074.SAMN05660909_00048"/>
<evidence type="ECO:0000259" key="4">
    <source>
        <dbReference type="PROSITE" id="PS01124"/>
    </source>
</evidence>
<dbReference type="EMBL" id="FNRL01000001">
    <property type="protein sequence ID" value="SDZ90158.1"/>
    <property type="molecule type" value="Genomic_DNA"/>
</dbReference>
<name>A0A1H3WVE6_9BACT</name>
<dbReference type="InterPro" id="IPR009057">
    <property type="entry name" value="Homeodomain-like_sf"/>
</dbReference>
<dbReference type="PANTHER" id="PTHR43280">
    <property type="entry name" value="ARAC-FAMILY TRANSCRIPTIONAL REGULATOR"/>
    <property type="match status" value="1"/>
</dbReference>
<keyword evidence="1" id="KW-0805">Transcription regulation</keyword>
<dbReference type="SMART" id="SM00342">
    <property type="entry name" value="HTH_ARAC"/>
    <property type="match status" value="1"/>
</dbReference>
<evidence type="ECO:0000256" key="1">
    <source>
        <dbReference type="ARBA" id="ARBA00023015"/>
    </source>
</evidence>
<dbReference type="Proteomes" id="UP000199656">
    <property type="component" value="Unassembled WGS sequence"/>
</dbReference>
<organism evidence="5 6">
    <name type="scientific">Chitinophaga terrae</name>
    <name type="common">ex Kim and Jung 2007</name>
    <dbReference type="NCBI Taxonomy" id="408074"/>
    <lineage>
        <taxon>Bacteria</taxon>
        <taxon>Pseudomonadati</taxon>
        <taxon>Bacteroidota</taxon>
        <taxon>Chitinophagia</taxon>
        <taxon>Chitinophagales</taxon>
        <taxon>Chitinophagaceae</taxon>
        <taxon>Chitinophaga</taxon>
    </lineage>
</organism>
<feature type="domain" description="HTH araC/xylS-type" evidence="4">
    <location>
        <begin position="187"/>
        <end position="286"/>
    </location>
</feature>
<dbReference type="GO" id="GO:0003700">
    <property type="term" value="F:DNA-binding transcription factor activity"/>
    <property type="evidence" value="ECO:0007669"/>
    <property type="project" value="InterPro"/>
</dbReference>
<dbReference type="SUPFAM" id="SSF51215">
    <property type="entry name" value="Regulatory protein AraC"/>
    <property type="match status" value="1"/>
</dbReference>
<evidence type="ECO:0000313" key="5">
    <source>
        <dbReference type="EMBL" id="SDZ90158.1"/>
    </source>
</evidence>
<reference evidence="6" key="1">
    <citation type="submission" date="2016-10" db="EMBL/GenBank/DDBJ databases">
        <authorList>
            <person name="Varghese N."/>
            <person name="Submissions S."/>
        </authorList>
    </citation>
    <scope>NUCLEOTIDE SEQUENCE [LARGE SCALE GENOMIC DNA]</scope>
    <source>
        <strain evidence="6">DSM 23920</strain>
    </source>
</reference>
<dbReference type="SUPFAM" id="SSF46689">
    <property type="entry name" value="Homeodomain-like"/>
    <property type="match status" value="1"/>
</dbReference>
<keyword evidence="2 5" id="KW-0238">DNA-binding</keyword>
<dbReference type="PANTHER" id="PTHR43280:SF32">
    <property type="entry name" value="TRANSCRIPTIONAL REGULATORY PROTEIN"/>
    <property type="match status" value="1"/>
</dbReference>
<protein>
    <submittedName>
        <fullName evidence="5">AraC-type DNA-binding protein</fullName>
    </submittedName>
</protein>
<accession>A0A1H3WVE6</accession>
<proteinExistence type="predicted"/>
<evidence type="ECO:0000313" key="6">
    <source>
        <dbReference type="Proteomes" id="UP000199656"/>
    </source>
</evidence>